<evidence type="ECO:0000256" key="1">
    <source>
        <dbReference type="ARBA" id="ARBA00007074"/>
    </source>
</evidence>
<organism evidence="7 8">
    <name type="scientific">Phaeodactylibacter luteus</name>
    <dbReference type="NCBI Taxonomy" id="1564516"/>
    <lineage>
        <taxon>Bacteria</taxon>
        <taxon>Pseudomonadati</taxon>
        <taxon>Bacteroidota</taxon>
        <taxon>Saprospiria</taxon>
        <taxon>Saprospirales</taxon>
        <taxon>Haliscomenobacteraceae</taxon>
        <taxon>Phaeodactylibacter</taxon>
    </lineage>
</organism>
<protein>
    <submittedName>
        <fullName evidence="7">NlpC/P60 family protein</fullName>
    </submittedName>
</protein>
<accession>A0A5C6RJX0</accession>
<evidence type="ECO:0000256" key="4">
    <source>
        <dbReference type="ARBA" id="ARBA00022807"/>
    </source>
</evidence>
<keyword evidence="4" id="KW-0788">Thiol protease</keyword>
<keyword evidence="3" id="KW-0378">Hydrolase</keyword>
<dbReference type="Proteomes" id="UP000321580">
    <property type="component" value="Unassembled WGS sequence"/>
</dbReference>
<dbReference type="PANTHER" id="PTHR47053">
    <property type="entry name" value="MUREIN DD-ENDOPEPTIDASE MEPH-RELATED"/>
    <property type="match status" value="1"/>
</dbReference>
<keyword evidence="2" id="KW-0645">Protease</keyword>
<gene>
    <name evidence="7" type="ORF">FRY97_13860</name>
</gene>
<sequence>MLSKSCNAFTYIPSMNRMPSFSLKLLLLSALPFFFSQCSIFSNSYSYNSSRGGRPVEDRPLYEEATPPAEPEEEASDEEDSRIPPAPPVAVEGEAALRQEAVRYARTFLGTPYKLGGTSPRGGFDCSGFTSYVMDQVDVVLSRTSGMQEKDGKKVKLKDVKPGDLIFYRRSPLGKVFHVSLVVDNRADGIHVIHSTSRGVVEDNITQSSYWEPKISSARDVISQD</sequence>
<dbReference type="InterPro" id="IPR038765">
    <property type="entry name" value="Papain-like_cys_pep_sf"/>
</dbReference>
<proteinExistence type="inferred from homology"/>
<dbReference type="AlphaFoldDB" id="A0A5C6RJX0"/>
<comment type="similarity">
    <text evidence="1">Belongs to the peptidase C40 family.</text>
</comment>
<dbReference type="GO" id="GO:0006508">
    <property type="term" value="P:proteolysis"/>
    <property type="evidence" value="ECO:0007669"/>
    <property type="project" value="UniProtKB-KW"/>
</dbReference>
<evidence type="ECO:0000313" key="8">
    <source>
        <dbReference type="Proteomes" id="UP000321580"/>
    </source>
</evidence>
<comment type="caution">
    <text evidence="7">The sequence shown here is derived from an EMBL/GenBank/DDBJ whole genome shotgun (WGS) entry which is preliminary data.</text>
</comment>
<dbReference type="OrthoDB" id="9807055at2"/>
<dbReference type="Gene3D" id="3.90.1720.10">
    <property type="entry name" value="endopeptidase domain like (from Nostoc punctiforme)"/>
    <property type="match status" value="1"/>
</dbReference>
<evidence type="ECO:0000313" key="7">
    <source>
        <dbReference type="EMBL" id="TXB62473.1"/>
    </source>
</evidence>
<name>A0A5C6RJX0_9BACT</name>
<evidence type="ECO:0000259" key="6">
    <source>
        <dbReference type="PROSITE" id="PS51935"/>
    </source>
</evidence>
<reference evidence="7 8" key="1">
    <citation type="submission" date="2019-08" db="EMBL/GenBank/DDBJ databases">
        <title>Genome of Phaeodactylibacter luteus.</title>
        <authorList>
            <person name="Bowman J.P."/>
        </authorList>
    </citation>
    <scope>NUCLEOTIDE SEQUENCE [LARGE SCALE GENOMIC DNA]</scope>
    <source>
        <strain evidence="7 8">KCTC 42180</strain>
    </source>
</reference>
<evidence type="ECO:0000256" key="5">
    <source>
        <dbReference type="SAM" id="MobiDB-lite"/>
    </source>
</evidence>
<evidence type="ECO:0000256" key="2">
    <source>
        <dbReference type="ARBA" id="ARBA00022670"/>
    </source>
</evidence>
<feature type="region of interest" description="Disordered" evidence="5">
    <location>
        <begin position="46"/>
        <end position="88"/>
    </location>
</feature>
<dbReference type="SUPFAM" id="SSF54001">
    <property type="entry name" value="Cysteine proteinases"/>
    <property type="match status" value="1"/>
</dbReference>
<dbReference type="Pfam" id="PF00877">
    <property type="entry name" value="NLPC_P60"/>
    <property type="match status" value="1"/>
</dbReference>
<evidence type="ECO:0000256" key="3">
    <source>
        <dbReference type="ARBA" id="ARBA00022801"/>
    </source>
</evidence>
<feature type="compositionally biased region" description="Acidic residues" evidence="5">
    <location>
        <begin position="70"/>
        <end position="80"/>
    </location>
</feature>
<keyword evidence="8" id="KW-1185">Reference proteome</keyword>
<dbReference type="EMBL" id="VOOR01000029">
    <property type="protein sequence ID" value="TXB62473.1"/>
    <property type="molecule type" value="Genomic_DNA"/>
</dbReference>
<dbReference type="PROSITE" id="PS51935">
    <property type="entry name" value="NLPC_P60"/>
    <property type="match status" value="1"/>
</dbReference>
<dbReference type="InterPro" id="IPR051202">
    <property type="entry name" value="Peptidase_C40"/>
</dbReference>
<dbReference type="InterPro" id="IPR000064">
    <property type="entry name" value="NLP_P60_dom"/>
</dbReference>
<dbReference type="GO" id="GO:0008234">
    <property type="term" value="F:cysteine-type peptidase activity"/>
    <property type="evidence" value="ECO:0007669"/>
    <property type="project" value="UniProtKB-KW"/>
</dbReference>
<dbReference type="PANTHER" id="PTHR47053:SF1">
    <property type="entry name" value="MUREIN DD-ENDOPEPTIDASE MEPH-RELATED"/>
    <property type="match status" value="1"/>
</dbReference>
<feature type="domain" description="NlpC/P60" evidence="6">
    <location>
        <begin position="95"/>
        <end position="222"/>
    </location>
</feature>